<dbReference type="Gene3D" id="3.40.50.720">
    <property type="entry name" value="NAD(P)-binding Rossmann-like Domain"/>
    <property type="match status" value="1"/>
</dbReference>
<dbReference type="InterPro" id="IPR020843">
    <property type="entry name" value="ER"/>
</dbReference>
<dbReference type="EMBL" id="STGY01000008">
    <property type="protein sequence ID" value="THV43062.1"/>
    <property type="molecule type" value="Genomic_DNA"/>
</dbReference>
<evidence type="ECO:0000256" key="2">
    <source>
        <dbReference type="ARBA" id="ARBA00023002"/>
    </source>
</evidence>
<gene>
    <name evidence="4" type="ORF">FAB82_03140</name>
</gene>
<sequence>MAKTVRFHDLGGPEVMTFEEVPLSDPGPGEVSLRVEAIGINRAEALFRNDTYIESPRQLPSGLGSEASGTIEAVGPGVTDYVAGQSVSVVPSFSQNDYSMYAERVIAPTSALVPRPAGINPVTGAAAWMSYLTAYGALVDVGGMRPGDTVVLNAASSSVGLAVIQIAVRSGAIPIALTRTEEKADRLREAGAAAVIVTETDDIAERVLTLTEGRGARFVFDAVAGPGVTDLAKTVAPNGTHFLYGALSGRPTPFPGFELGMPALNFRTFTMHEVSRDPTRMKRAAAYLNSGLLSGALRPVIDRVFDFEEIVKAHRHMESGTQFGKIVATVKH</sequence>
<dbReference type="SUPFAM" id="SSF50129">
    <property type="entry name" value="GroES-like"/>
    <property type="match status" value="1"/>
</dbReference>
<evidence type="ECO:0000259" key="3">
    <source>
        <dbReference type="SMART" id="SM00829"/>
    </source>
</evidence>
<dbReference type="Pfam" id="PF00107">
    <property type="entry name" value="ADH_zinc_N"/>
    <property type="match status" value="1"/>
</dbReference>
<accession>A0A4S8QIH8</accession>
<dbReference type="PANTHER" id="PTHR48106">
    <property type="entry name" value="QUINONE OXIDOREDUCTASE PIG3-RELATED"/>
    <property type="match status" value="1"/>
</dbReference>
<dbReference type="SUPFAM" id="SSF51735">
    <property type="entry name" value="NAD(P)-binding Rossmann-fold domains"/>
    <property type="match status" value="1"/>
</dbReference>
<dbReference type="GO" id="GO:0016651">
    <property type="term" value="F:oxidoreductase activity, acting on NAD(P)H"/>
    <property type="evidence" value="ECO:0007669"/>
    <property type="project" value="TreeGrafter"/>
</dbReference>
<comment type="caution">
    <text evidence="4">The sequence shown here is derived from an EMBL/GenBank/DDBJ whole genome shotgun (WGS) entry which is preliminary data.</text>
</comment>
<dbReference type="AlphaFoldDB" id="A0A4S8QIH8"/>
<reference evidence="4 5" key="2">
    <citation type="submission" date="2019-05" db="EMBL/GenBank/DDBJ databases">
        <title>Glycomyces buryatensis sp. nov.</title>
        <authorList>
            <person name="Nikitina E."/>
        </authorList>
    </citation>
    <scope>NUCLEOTIDE SEQUENCE [LARGE SCALE GENOMIC DNA]</scope>
    <source>
        <strain evidence="4 5">18</strain>
    </source>
</reference>
<dbReference type="Proteomes" id="UP000308760">
    <property type="component" value="Unassembled WGS sequence"/>
</dbReference>
<evidence type="ECO:0000256" key="1">
    <source>
        <dbReference type="ARBA" id="ARBA00022857"/>
    </source>
</evidence>
<keyword evidence="2" id="KW-0560">Oxidoreductase</keyword>
<dbReference type="InterPro" id="IPR036291">
    <property type="entry name" value="NAD(P)-bd_dom_sf"/>
</dbReference>
<dbReference type="Pfam" id="PF08240">
    <property type="entry name" value="ADH_N"/>
    <property type="match status" value="1"/>
</dbReference>
<keyword evidence="5" id="KW-1185">Reference proteome</keyword>
<reference evidence="5" key="1">
    <citation type="submission" date="2019-04" db="EMBL/GenBank/DDBJ databases">
        <title>Nocardioides xinjiangensis sp. nov.</title>
        <authorList>
            <person name="Liu S."/>
        </authorList>
    </citation>
    <scope>NUCLEOTIDE SEQUENCE [LARGE SCALE GENOMIC DNA]</scope>
    <source>
        <strain evidence="5">18</strain>
    </source>
</reference>
<dbReference type="GO" id="GO:0070402">
    <property type="term" value="F:NADPH binding"/>
    <property type="evidence" value="ECO:0007669"/>
    <property type="project" value="TreeGrafter"/>
</dbReference>
<dbReference type="OrthoDB" id="9792162at2"/>
<protein>
    <submittedName>
        <fullName evidence="4">NADPH:quinone reductase</fullName>
    </submittedName>
</protein>
<dbReference type="InterPro" id="IPR011032">
    <property type="entry name" value="GroES-like_sf"/>
</dbReference>
<dbReference type="RefSeq" id="WP_136533093.1">
    <property type="nucleotide sequence ID" value="NZ_STGY01000008.1"/>
</dbReference>
<proteinExistence type="predicted"/>
<feature type="domain" description="Enoyl reductase (ER)" evidence="3">
    <location>
        <begin position="11"/>
        <end position="328"/>
    </location>
</feature>
<dbReference type="SMART" id="SM00829">
    <property type="entry name" value="PKS_ER"/>
    <property type="match status" value="1"/>
</dbReference>
<organism evidence="4 5">
    <name type="scientific">Glycomyces buryatensis</name>
    <dbReference type="NCBI Taxonomy" id="2570927"/>
    <lineage>
        <taxon>Bacteria</taxon>
        <taxon>Bacillati</taxon>
        <taxon>Actinomycetota</taxon>
        <taxon>Actinomycetes</taxon>
        <taxon>Glycomycetales</taxon>
        <taxon>Glycomycetaceae</taxon>
        <taxon>Glycomyces</taxon>
    </lineage>
</organism>
<dbReference type="CDD" id="cd08268">
    <property type="entry name" value="MDR2"/>
    <property type="match status" value="1"/>
</dbReference>
<dbReference type="InterPro" id="IPR013149">
    <property type="entry name" value="ADH-like_C"/>
</dbReference>
<name>A0A4S8QIH8_9ACTN</name>
<evidence type="ECO:0000313" key="4">
    <source>
        <dbReference type="EMBL" id="THV43062.1"/>
    </source>
</evidence>
<keyword evidence="1" id="KW-0521">NADP</keyword>
<dbReference type="PANTHER" id="PTHR48106:SF18">
    <property type="entry name" value="QUINONE OXIDOREDUCTASE PIG3"/>
    <property type="match status" value="1"/>
</dbReference>
<dbReference type="InterPro" id="IPR013154">
    <property type="entry name" value="ADH-like_N"/>
</dbReference>
<evidence type="ECO:0000313" key="5">
    <source>
        <dbReference type="Proteomes" id="UP000308760"/>
    </source>
</evidence>
<dbReference type="Gene3D" id="3.90.180.10">
    <property type="entry name" value="Medium-chain alcohol dehydrogenases, catalytic domain"/>
    <property type="match status" value="1"/>
</dbReference>